<protein>
    <submittedName>
        <fullName evidence="1">Uncharacterized protein</fullName>
    </submittedName>
</protein>
<sequence>RFQDQVQRERSNLRSNTMLKIEF</sequence>
<name>A0A820CUX3_9BILA</name>
<organism evidence="1 2">
    <name type="scientific">Rotaria sordida</name>
    <dbReference type="NCBI Taxonomy" id="392033"/>
    <lineage>
        <taxon>Eukaryota</taxon>
        <taxon>Metazoa</taxon>
        <taxon>Spiralia</taxon>
        <taxon>Gnathifera</taxon>
        <taxon>Rotifera</taxon>
        <taxon>Eurotatoria</taxon>
        <taxon>Bdelloidea</taxon>
        <taxon>Philodinida</taxon>
        <taxon>Philodinidae</taxon>
        <taxon>Rotaria</taxon>
    </lineage>
</organism>
<proteinExistence type="predicted"/>
<accession>A0A820CUX3</accession>
<reference evidence="1" key="1">
    <citation type="submission" date="2021-02" db="EMBL/GenBank/DDBJ databases">
        <authorList>
            <person name="Nowell W R."/>
        </authorList>
    </citation>
    <scope>NUCLEOTIDE SEQUENCE</scope>
</reference>
<dbReference type="Proteomes" id="UP000663823">
    <property type="component" value="Unassembled WGS sequence"/>
</dbReference>
<dbReference type="EMBL" id="CAJOAX010025002">
    <property type="protein sequence ID" value="CAF4220453.1"/>
    <property type="molecule type" value="Genomic_DNA"/>
</dbReference>
<dbReference type="AlphaFoldDB" id="A0A820CUX3"/>
<comment type="caution">
    <text evidence="1">The sequence shown here is derived from an EMBL/GenBank/DDBJ whole genome shotgun (WGS) entry which is preliminary data.</text>
</comment>
<evidence type="ECO:0000313" key="1">
    <source>
        <dbReference type="EMBL" id="CAF4220453.1"/>
    </source>
</evidence>
<evidence type="ECO:0000313" key="2">
    <source>
        <dbReference type="Proteomes" id="UP000663823"/>
    </source>
</evidence>
<gene>
    <name evidence="1" type="ORF">OTI717_LOCUS39354</name>
</gene>
<feature type="non-terminal residue" evidence="1">
    <location>
        <position position="1"/>
    </location>
</feature>